<sequence length="146" mass="15780">MTDLAALADRLDVSETITKLFVYCDQARWADLRESVLAEEVFFDNGFGGPVGPQPGADIVDAWAAGLGSLDAVHHQAGNHLIDITGDTALAHADAIAVHVKNDAAGGTTRWFVGSYVLGVRRTEKGWRIDRFEYKLKVIDGNADLV</sequence>
<feature type="domain" description="SnoaL-like" evidence="1">
    <location>
        <begin position="6"/>
        <end position="132"/>
    </location>
</feature>
<dbReference type="Pfam" id="PF13577">
    <property type="entry name" value="SnoaL_4"/>
    <property type="match status" value="1"/>
</dbReference>
<dbReference type="Gene3D" id="3.10.450.50">
    <property type="match status" value="1"/>
</dbReference>
<protein>
    <submittedName>
        <fullName evidence="2">Nuclear transport factor 2 family protein</fullName>
    </submittedName>
</protein>
<dbReference type="SUPFAM" id="SSF54427">
    <property type="entry name" value="NTF2-like"/>
    <property type="match status" value="1"/>
</dbReference>
<evidence type="ECO:0000313" key="3">
    <source>
        <dbReference type="Proteomes" id="UP000432464"/>
    </source>
</evidence>
<reference evidence="2 3" key="1">
    <citation type="submission" date="2019-11" db="EMBL/GenBank/DDBJ databases">
        <title>Nocardia sp. nov. CT2-14 isolated from soil.</title>
        <authorList>
            <person name="Kanchanasin P."/>
            <person name="Tanasupawat S."/>
            <person name="Yuki M."/>
            <person name="Kudo T."/>
        </authorList>
    </citation>
    <scope>NUCLEOTIDE SEQUENCE [LARGE SCALE GENOMIC DNA]</scope>
    <source>
        <strain evidence="2 3">CT2-14</strain>
    </source>
</reference>
<evidence type="ECO:0000313" key="2">
    <source>
        <dbReference type="EMBL" id="MTE14519.1"/>
    </source>
</evidence>
<dbReference type="Proteomes" id="UP000432464">
    <property type="component" value="Unassembled WGS sequence"/>
</dbReference>
<proteinExistence type="predicted"/>
<organism evidence="2 3">
    <name type="scientific">Nocardia aurantiaca</name>
    <dbReference type="NCBI Taxonomy" id="2675850"/>
    <lineage>
        <taxon>Bacteria</taxon>
        <taxon>Bacillati</taxon>
        <taxon>Actinomycetota</taxon>
        <taxon>Actinomycetes</taxon>
        <taxon>Mycobacteriales</taxon>
        <taxon>Nocardiaceae</taxon>
        <taxon>Nocardia</taxon>
    </lineage>
</organism>
<gene>
    <name evidence="2" type="ORF">GLP40_17345</name>
</gene>
<dbReference type="InterPro" id="IPR032710">
    <property type="entry name" value="NTF2-like_dom_sf"/>
</dbReference>
<keyword evidence="3" id="KW-1185">Reference proteome</keyword>
<evidence type="ECO:0000259" key="1">
    <source>
        <dbReference type="Pfam" id="PF13577"/>
    </source>
</evidence>
<dbReference type="AlphaFoldDB" id="A0A6I3L3Q5"/>
<dbReference type="EMBL" id="WMBB01000007">
    <property type="protein sequence ID" value="MTE14519.1"/>
    <property type="molecule type" value="Genomic_DNA"/>
</dbReference>
<comment type="caution">
    <text evidence="2">The sequence shown here is derived from an EMBL/GenBank/DDBJ whole genome shotgun (WGS) entry which is preliminary data.</text>
</comment>
<name>A0A6I3L3Q5_9NOCA</name>
<accession>A0A6I3L3Q5</accession>
<dbReference type="InterPro" id="IPR037401">
    <property type="entry name" value="SnoaL-like"/>
</dbReference>
<dbReference type="RefSeq" id="WP_328290281.1">
    <property type="nucleotide sequence ID" value="NZ_WMBB01000007.1"/>
</dbReference>